<evidence type="ECO:0000313" key="2">
    <source>
        <dbReference type="Proteomes" id="UP000240934"/>
    </source>
</evidence>
<keyword evidence="2" id="KW-1185">Reference proteome</keyword>
<dbReference type="Proteomes" id="UP000240934">
    <property type="component" value="Segment"/>
</dbReference>
<organism evidence="1 2">
    <name type="scientific">Aeromonas phage Ah1</name>
    <dbReference type="NCBI Taxonomy" id="2053701"/>
    <lineage>
        <taxon>Viruses</taxon>
        <taxon>Duplodnaviria</taxon>
        <taxon>Heunggongvirae</taxon>
        <taxon>Uroviricota</taxon>
        <taxon>Caudoviricetes</taxon>
        <taxon>Pantevenvirales</taxon>
        <taxon>Straboviridae</taxon>
        <taxon>Cinqassovirus</taxon>
        <taxon>Cinqassovirus ah1</taxon>
    </lineage>
</organism>
<evidence type="ECO:0000313" key="1">
    <source>
        <dbReference type="EMBL" id="AUE22650.1"/>
    </source>
</evidence>
<sequence>MNPDFASKFGVISRELAFELRHMNRLRMNLAEFSKFDEQYQKVVERFNELKELLQTIPSEMLNTQSMRTYLNGISGYLGKYIRDSKNNREFYRDMDNVPDPYEKSIKIYREMIYHAGRNGKDY</sequence>
<protein>
    <submittedName>
        <fullName evidence="1">Uncharacterized protein</fullName>
    </submittedName>
</protein>
<gene>
    <name evidence="1" type="ORF">Ah1_00109</name>
</gene>
<accession>A0A2H4YEQ5</accession>
<dbReference type="EMBL" id="MG250483">
    <property type="protein sequence ID" value="AUE22650.1"/>
    <property type="molecule type" value="Genomic_DNA"/>
</dbReference>
<name>A0A2H4YEQ5_9CAUD</name>
<proteinExistence type="predicted"/>
<reference evidence="1 2" key="1">
    <citation type="submission" date="2017-10" db="EMBL/GenBank/DDBJ databases">
        <title>Antibacterial composition for extension of chilled fish shelf life and decreasing of risk of food-borne infections, bacteriophage strains for its preparation.</title>
        <authorList>
            <person name="Zulkarneev E.R."/>
            <person name="Aleshkin A.V."/>
            <person name="Rubalsky O.V."/>
            <person name="Kiseleva I.A."/>
            <person name="Rubalskii E.O."/>
            <person name="Lebedev S.N."/>
        </authorList>
    </citation>
    <scope>NUCLEOTIDE SEQUENCE [LARGE SCALE GENOMIC DNA]</scope>
</reference>